<dbReference type="EMBL" id="CP103416">
    <property type="protein sequence ID" value="UVW35948.1"/>
    <property type="molecule type" value="Genomic_DNA"/>
</dbReference>
<proteinExistence type="predicted"/>
<name>A0ABY5TQ38_9GAMM</name>
<reference evidence="1" key="1">
    <citation type="submission" date="2022-08" db="EMBL/GenBank/DDBJ databases">
        <title>Catabolic pathway analysis in culturable SAR92 clade bacteria reveals their overlooked roles in DMSP degradation in coastal seas.</title>
        <authorList>
            <person name="He X."/>
            <person name="Zhang X."/>
            <person name="Zhang Y."/>
        </authorList>
    </citation>
    <scope>NUCLEOTIDE SEQUENCE</scope>
    <source>
        <strain evidence="1">H455</strain>
    </source>
</reference>
<dbReference type="Proteomes" id="UP001059934">
    <property type="component" value="Chromosome"/>
</dbReference>
<sequence>MYIPRHFQITDREEIFSFIEQNAFGQIISTLQGRLFSTHIPFLVSDDKQKLFGHFARHNPQSKDIDGQEVMVTLEGPHGYISPSWYLNPGVPTWNYQAVHIYGICKILPELTAVKTIVDRLSNKYEEAFETYWELDYNAGMLKHIVAFEIEITNIQCKYKLSQNRSEQDRENVITHLQNRGSVALANAVKETNQQ</sequence>
<protein>
    <submittedName>
        <fullName evidence="1">FMN-binding negative transcriptional regulator</fullName>
    </submittedName>
</protein>
<dbReference type="InterPro" id="IPR007396">
    <property type="entry name" value="TR_PAI2-type"/>
</dbReference>
<dbReference type="Pfam" id="PF04299">
    <property type="entry name" value="FMN_bind_2"/>
    <property type="match status" value="1"/>
</dbReference>
<gene>
    <name evidence="1" type="ORF">NYF23_04905</name>
</gene>
<dbReference type="PANTHER" id="PTHR35802">
    <property type="entry name" value="PROTEASE SYNTHASE AND SPORULATION PROTEIN PAI 2"/>
    <property type="match status" value="1"/>
</dbReference>
<organism evidence="1 2">
    <name type="scientific">SAR92 clade bacterium H455</name>
    <dbReference type="NCBI Taxonomy" id="2974818"/>
    <lineage>
        <taxon>Bacteria</taxon>
        <taxon>Pseudomonadati</taxon>
        <taxon>Pseudomonadota</taxon>
        <taxon>Gammaproteobacteria</taxon>
        <taxon>Cellvibrionales</taxon>
        <taxon>Porticoccaceae</taxon>
        <taxon>SAR92 clade</taxon>
    </lineage>
</organism>
<dbReference type="PANTHER" id="PTHR35802:SF1">
    <property type="entry name" value="PROTEASE SYNTHASE AND SPORULATION PROTEIN PAI 2"/>
    <property type="match status" value="1"/>
</dbReference>
<accession>A0ABY5TQ38</accession>
<dbReference type="InterPro" id="IPR012349">
    <property type="entry name" value="Split_barrel_FMN-bd"/>
</dbReference>
<keyword evidence="2" id="KW-1185">Reference proteome</keyword>
<evidence type="ECO:0000313" key="1">
    <source>
        <dbReference type="EMBL" id="UVW35948.1"/>
    </source>
</evidence>
<dbReference type="SUPFAM" id="SSF50475">
    <property type="entry name" value="FMN-binding split barrel"/>
    <property type="match status" value="1"/>
</dbReference>
<dbReference type="PIRSF" id="PIRSF010372">
    <property type="entry name" value="PaiB"/>
    <property type="match status" value="1"/>
</dbReference>
<dbReference type="Gene3D" id="2.30.110.10">
    <property type="entry name" value="Electron Transport, Fmn-binding Protein, Chain A"/>
    <property type="match status" value="1"/>
</dbReference>
<evidence type="ECO:0000313" key="2">
    <source>
        <dbReference type="Proteomes" id="UP001059934"/>
    </source>
</evidence>